<evidence type="ECO:0000313" key="6">
    <source>
        <dbReference type="EMBL" id="MXQ64829.1"/>
    </source>
</evidence>
<evidence type="ECO:0000256" key="1">
    <source>
        <dbReference type="ARBA" id="ARBA00010541"/>
    </source>
</evidence>
<name>A0A6I4W2K3_9ACTN</name>
<dbReference type="SUPFAM" id="SSF50494">
    <property type="entry name" value="Trypsin-like serine proteases"/>
    <property type="match status" value="1"/>
</dbReference>
<reference evidence="6 7" key="1">
    <citation type="submission" date="2019-12" db="EMBL/GenBank/DDBJ databases">
        <title>Nocardia macrotermitis sp. nov. and Nocardia aurantia sp. nov., isolated from the gut of the fungus growing-termite Macrotermes natalensis.</title>
        <authorList>
            <person name="Christine B."/>
            <person name="Rene B."/>
        </authorList>
    </citation>
    <scope>NUCLEOTIDE SEQUENCE [LARGE SCALE GENOMIC DNA]</scope>
    <source>
        <strain evidence="6 7">DSM 102126</strain>
    </source>
</reference>
<dbReference type="Pfam" id="PF13365">
    <property type="entry name" value="Trypsin_2"/>
    <property type="match status" value="1"/>
</dbReference>
<keyword evidence="7" id="KW-1185">Reference proteome</keyword>
<dbReference type="PANTHER" id="PTHR43343:SF3">
    <property type="entry name" value="PROTEASE DO-LIKE 8, CHLOROPLASTIC"/>
    <property type="match status" value="1"/>
</dbReference>
<dbReference type="InterPro" id="IPR043504">
    <property type="entry name" value="Peptidase_S1_PA_chymotrypsin"/>
</dbReference>
<protein>
    <submittedName>
        <fullName evidence="6">Trypsin-like serine protease</fullName>
    </submittedName>
</protein>
<comment type="similarity">
    <text evidence="1">Belongs to the peptidase S1C family.</text>
</comment>
<dbReference type="RefSeq" id="WP_161102998.1">
    <property type="nucleotide sequence ID" value="NZ_JBHLYI010000001.1"/>
</dbReference>
<evidence type="ECO:0000256" key="4">
    <source>
        <dbReference type="SAM" id="MobiDB-lite"/>
    </source>
</evidence>
<sequence length="304" mass="29431">MTESNEPWRQWTPPNPNAPHLQPPAPPAPPAARRGRWTLGRRIAAVGAAALVAVGSGAAGAAVALSATGDGTVYSSPTAVSGASTTGGSTAQVAAAVSPSVVSVATQSGSGSGVIIRSDGVIMTNAHVVAGASAVTVKFSNGKTARATVVGSDASNDIAVLKAAGVSGLKPVTFGNSDGLAVGDAVLAIGSPLGLDGSVTSGIVSALGREIKESDEQDQQLPSFLRGQTPQEQTVIRNAIQTDAAINPGNSGGALVNAAGQLVGINTAIATSGGSSSGNIGVGFAIPSNTARSAAAEIIAAGSV</sequence>
<comment type="caution">
    <text evidence="6">The sequence shown here is derived from an EMBL/GenBank/DDBJ whole genome shotgun (WGS) entry which is preliminary data.</text>
</comment>
<proteinExistence type="inferred from homology"/>
<feature type="transmembrane region" description="Helical" evidence="5">
    <location>
        <begin position="43"/>
        <end position="67"/>
    </location>
</feature>
<dbReference type="Gene3D" id="2.40.10.10">
    <property type="entry name" value="Trypsin-like serine proteases"/>
    <property type="match status" value="2"/>
</dbReference>
<dbReference type="GO" id="GO:0006508">
    <property type="term" value="P:proteolysis"/>
    <property type="evidence" value="ECO:0007669"/>
    <property type="project" value="UniProtKB-KW"/>
</dbReference>
<keyword evidence="3" id="KW-0378">Hydrolase</keyword>
<dbReference type="PANTHER" id="PTHR43343">
    <property type="entry name" value="PEPTIDASE S12"/>
    <property type="match status" value="1"/>
</dbReference>
<evidence type="ECO:0000313" key="7">
    <source>
        <dbReference type="Proteomes" id="UP000431901"/>
    </source>
</evidence>
<evidence type="ECO:0000256" key="3">
    <source>
        <dbReference type="ARBA" id="ARBA00022801"/>
    </source>
</evidence>
<dbReference type="PRINTS" id="PR00834">
    <property type="entry name" value="PROTEASES2C"/>
</dbReference>
<dbReference type="OrthoDB" id="73775at2"/>
<keyword evidence="5" id="KW-0472">Membrane</keyword>
<dbReference type="InterPro" id="IPR009003">
    <property type="entry name" value="Peptidase_S1_PA"/>
</dbReference>
<evidence type="ECO:0000256" key="5">
    <source>
        <dbReference type="SAM" id="Phobius"/>
    </source>
</evidence>
<keyword evidence="5" id="KW-1133">Transmembrane helix</keyword>
<dbReference type="GO" id="GO:0004252">
    <property type="term" value="F:serine-type endopeptidase activity"/>
    <property type="evidence" value="ECO:0007669"/>
    <property type="project" value="InterPro"/>
</dbReference>
<dbReference type="AlphaFoldDB" id="A0A6I4W2K3"/>
<dbReference type="EMBL" id="WUTW01000002">
    <property type="protein sequence ID" value="MXQ64829.1"/>
    <property type="molecule type" value="Genomic_DNA"/>
</dbReference>
<dbReference type="InterPro" id="IPR051201">
    <property type="entry name" value="Chloro_Bact_Ser_Proteases"/>
</dbReference>
<accession>A0A6I4W2K3</accession>
<feature type="compositionally biased region" description="Pro residues" evidence="4">
    <location>
        <begin position="13"/>
        <end position="30"/>
    </location>
</feature>
<gene>
    <name evidence="6" type="ORF">GQ466_12345</name>
</gene>
<organism evidence="6 7">
    <name type="scientific">Actinomadura rayongensis</name>
    <dbReference type="NCBI Taxonomy" id="1429076"/>
    <lineage>
        <taxon>Bacteria</taxon>
        <taxon>Bacillati</taxon>
        <taxon>Actinomycetota</taxon>
        <taxon>Actinomycetes</taxon>
        <taxon>Streptosporangiales</taxon>
        <taxon>Thermomonosporaceae</taxon>
        <taxon>Actinomadura</taxon>
    </lineage>
</organism>
<keyword evidence="2 6" id="KW-0645">Protease</keyword>
<evidence type="ECO:0000256" key="2">
    <source>
        <dbReference type="ARBA" id="ARBA00022670"/>
    </source>
</evidence>
<dbReference type="InterPro" id="IPR001940">
    <property type="entry name" value="Peptidase_S1C"/>
</dbReference>
<dbReference type="Proteomes" id="UP000431901">
    <property type="component" value="Unassembled WGS sequence"/>
</dbReference>
<feature type="region of interest" description="Disordered" evidence="4">
    <location>
        <begin position="1"/>
        <end position="33"/>
    </location>
</feature>
<keyword evidence="5" id="KW-0812">Transmembrane</keyword>